<name>A0A8H6JPP6_9PEZI</name>
<keyword evidence="3" id="KW-1185">Reference proteome</keyword>
<evidence type="ECO:0000256" key="1">
    <source>
        <dbReference type="SAM" id="Coils"/>
    </source>
</evidence>
<keyword evidence="1" id="KW-0175">Coiled coil</keyword>
<sequence>MSSIYELLVSDVEDRLARENLQLAKRVKQLEGEKQTMRTELDSLRRTQIAYRDRRRSTWRRILHDLDYTRLRGEAVSEFLAFVEKKEETVLQEEKNYGLGRRELTLSIIQK</sequence>
<reference evidence="2 3" key="1">
    <citation type="journal article" date="2020" name="Phytopathology">
        <title>Genome Sequence Resources of Colletotrichum truncatum, C. plurivorum, C. musicola, and C. sojae: Four Species Pathogenic to Soybean (Glycine max).</title>
        <authorList>
            <person name="Rogerio F."/>
            <person name="Boufleur T.R."/>
            <person name="Ciampi-Guillardi M."/>
            <person name="Sukno S.A."/>
            <person name="Thon M.R."/>
            <person name="Massola Junior N.S."/>
            <person name="Baroncelli R."/>
        </authorList>
    </citation>
    <scope>NUCLEOTIDE SEQUENCE [LARGE SCALE GENOMIC DNA]</scope>
    <source>
        <strain evidence="2 3">LFN0009</strain>
    </source>
</reference>
<dbReference type="Proteomes" id="UP000652219">
    <property type="component" value="Unassembled WGS sequence"/>
</dbReference>
<comment type="caution">
    <text evidence="2">The sequence shown here is derived from an EMBL/GenBank/DDBJ whole genome shotgun (WGS) entry which is preliminary data.</text>
</comment>
<proteinExistence type="predicted"/>
<protein>
    <submittedName>
        <fullName evidence="2">Uncharacterized protein</fullName>
    </submittedName>
</protein>
<gene>
    <name evidence="2" type="ORF">CSOJ01_03036</name>
</gene>
<evidence type="ECO:0000313" key="3">
    <source>
        <dbReference type="Proteomes" id="UP000652219"/>
    </source>
</evidence>
<dbReference type="EMBL" id="WIGN01000028">
    <property type="protein sequence ID" value="KAF6816413.1"/>
    <property type="molecule type" value="Genomic_DNA"/>
</dbReference>
<dbReference type="AlphaFoldDB" id="A0A8H6JPP6"/>
<evidence type="ECO:0000313" key="2">
    <source>
        <dbReference type="EMBL" id="KAF6816413.1"/>
    </source>
</evidence>
<organism evidence="2 3">
    <name type="scientific">Colletotrichum sojae</name>
    <dbReference type="NCBI Taxonomy" id="2175907"/>
    <lineage>
        <taxon>Eukaryota</taxon>
        <taxon>Fungi</taxon>
        <taxon>Dikarya</taxon>
        <taxon>Ascomycota</taxon>
        <taxon>Pezizomycotina</taxon>
        <taxon>Sordariomycetes</taxon>
        <taxon>Hypocreomycetidae</taxon>
        <taxon>Glomerellales</taxon>
        <taxon>Glomerellaceae</taxon>
        <taxon>Colletotrichum</taxon>
        <taxon>Colletotrichum orchidearum species complex</taxon>
    </lineage>
</organism>
<feature type="coiled-coil region" evidence="1">
    <location>
        <begin position="13"/>
        <end position="47"/>
    </location>
</feature>
<accession>A0A8H6JPP6</accession>